<evidence type="ECO:0000313" key="1">
    <source>
        <dbReference type="EMBL" id="MFC3226420.1"/>
    </source>
</evidence>
<keyword evidence="2" id="KW-1185">Reference proteome</keyword>
<dbReference type="Proteomes" id="UP001595528">
    <property type="component" value="Unassembled WGS sequence"/>
</dbReference>
<reference evidence="2" key="1">
    <citation type="journal article" date="2019" name="Int. J. Syst. Evol. Microbiol.">
        <title>The Global Catalogue of Microorganisms (GCM) 10K type strain sequencing project: providing services to taxonomists for standard genome sequencing and annotation.</title>
        <authorList>
            <consortium name="The Broad Institute Genomics Platform"/>
            <consortium name="The Broad Institute Genome Sequencing Center for Infectious Disease"/>
            <person name="Wu L."/>
            <person name="Ma J."/>
        </authorList>
    </citation>
    <scope>NUCLEOTIDE SEQUENCE [LARGE SCALE GENOMIC DNA]</scope>
    <source>
        <strain evidence="2">KCTC 42964</strain>
    </source>
</reference>
<evidence type="ECO:0000313" key="2">
    <source>
        <dbReference type="Proteomes" id="UP001595528"/>
    </source>
</evidence>
<dbReference type="EMBL" id="JBHRTR010000013">
    <property type="protein sequence ID" value="MFC3226420.1"/>
    <property type="molecule type" value="Genomic_DNA"/>
</dbReference>
<accession>A0ABV7KVR8</accession>
<dbReference type="RefSeq" id="WP_379898401.1">
    <property type="nucleotide sequence ID" value="NZ_JBHRTR010000013.1"/>
</dbReference>
<organism evidence="1 2">
    <name type="scientific">Marinibaculum pumilum</name>
    <dbReference type="NCBI Taxonomy" id="1766165"/>
    <lineage>
        <taxon>Bacteria</taxon>
        <taxon>Pseudomonadati</taxon>
        <taxon>Pseudomonadota</taxon>
        <taxon>Alphaproteobacteria</taxon>
        <taxon>Rhodospirillales</taxon>
        <taxon>Rhodospirillaceae</taxon>
        <taxon>Marinibaculum</taxon>
    </lineage>
</organism>
<protein>
    <submittedName>
        <fullName evidence="1">PAS domain-containing protein</fullName>
    </submittedName>
</protein>
<name>A0ABV7KVR8_9PROT</name>
<dbReference type="InterPro" id="IPR009922">
    <property type="entry name" value="DUF1457"/>
</dbReference>
<gene>
    <name evidence="1" type="ORF">ACFOGJ_04220</name>
</gene>
<sequence length="183" mass="20602">MPQGTNPPSLSWLQPGRDAVVEQVVRGRDDLATATDEIRQCFDYWAELAAERRALPSHRQIRPNRISRLLSRFVLVELRPGGEWMPTYRLAGTEFERIAGRSLTGRKVSELFDPGGYARLTDLFTAIVADRLPRLQQVRLWFPGRDFFVVQRLFLPWSAGGGEVDFIGGVVLEVGRPGTLPSP</sequence>
<proteinExistence type="predicted"/>
<comment type="caution">
    <text evidence="1">The sequence shown here is derived from an EMBL/GenBank/DDBJ whole genome shotgun (WGS) entry which is preliminary data.</text>
</comment>
<dbReference type="Pfam" id="PF07310">
    <property type="entry name" value="PAS_5"/>
    <property type="match status" value="1"/>
</dbReference>